<comment type="caution">
    <text evidence="2">The sequence shown here is derived from an EMBL/GenBank/DDBJ whole genome shotgun (WGS) entry which is preliminary data.</text>
</comment>
<keyword evidence="1" id="KW-0732">Signal</keyword>
<name>A0A401RFQ4_CHIPU</name>
<sequence length="152" mass="15993">MWIAGFGSPVQSAHFCSGLPLVLEVVGVVCVPAPCTHTSHVAGPPLTGLLAIRRMVERRLSGPCHQKATAPSVPYPVTVSVPISTRPARGTGSGAASPPATLRALLFRGWRSTCVVCLHDRSPLVSRHFSLPLSDRRAVSVGWCSHVLAGKS</sequence>
<feature type="signal peptide" evidence="1">
    <location>
        <begin position="1"/>
        <end position="18"/>
    </location>
</feature>
<protein>
    <submittedName>
        <fullName evidence="2">Uncharacterized protein</fullName>
    </submittedName>
</protein>
<evidence type="ECO:0000256" key="1">
    <source>
        <dbReference type="SAM" id="SignalP"/>
    </source>
</evidence>
<evidence type="ECO:0000313" key="3">
    <source>
        <dbReference type="Proteomes" id="UP000287033"/>
    </source>
</evidence>
<feature type="chain" id="PRO_5019073233" evidence="1">
    <location>
        <begin position="19"/>
        <end position="152"/>
    </location>
</feature>
<proteinExistence type="predicted"/>
<dbReference type="AlphaFoldDB" id="A0A401RFQ4"/>
<evidence type="ECO:0000313" key="2">
    <source>
        <dbReference type="EMBL" id="GCC16981.1"/>
    </source>
</evidence>
<reference evidence="2 3" key="1">
    <citation type="journal article" date="2018" name="Nat. Ecol. Evol.">
        <title>Shark genomes provide insights into elasmobranch evolution and the origin of vertebrates.</title>
        <authorList>
            <person name="Hara Y"/>
            <person name="Yamaguchi K"/>
            <person name="Onimaru K"/>
            <person name="Kadota M"/>
            <person name="Koyanagi M"/>
            <person name="Keeley SD"/>
            <person name="Tatsumi K"/>
            <person name="Tanaka K"/>
            <person name="Motone F"/>
            <person name="Kageyama Y"/>
            <person name="Nozu R"/>
            <person name="Adachi N"/>
            <person name="Nishimura O"/>
            <person name="Nakagawa R"/>
            <person name="Tanegashima C"/>
            <person name="Kiyatake I"/>
            <person name="Matsumoto R"/>
            <person name="Murakumo K"/>
            <person name="Nishida K"/>
            <person name="Terakita A"/>
            <person name="Kuratani S"/>
            <person name="Sato K"/>
            <person name="Hyodo S Kuraku.S."/>
        </authorList>
    </citation>
    <scope>NUCLEOTIDE SEQUENCE [LARGE SCALE GENOMIC DNA]</scope>
</reference>
<gene>
    <name evidence="2" type="ORF">chiPu_0020455</name>
</gene>
<organism evidence="2 3">
    <name type="scientific">Chiloscyllium punctatum</name>
    <name type="common">Brownbanded bambooshark</name>
    <name type="synonym">Hemiscyllium punctatum</name>
    <dbReference type="NCBI Taxonomy" id="137246"/>
    <lineage>
        <taxon>Eukaryota</taxon>
        <taxon>Metazoa</taxon>
        <taxon>Chordata</taxon>
        <taxon>Craniata</taxon>
        <taxon>Vertebrata</taxon>
        <taxon>Chondrichthyes</taxon>
        <taxon>Elasmobranchii</taxon>
        <taxon>Galeomorphii</taxon>
        <taxon>Galeoidea</taxon>
        <taxon>Orectolobiformes</taxon>
        <taxon>Hemiscylliidae</taxon>
        <taxon>Chiloscyllium</taxon>
    </lineage>
</organism>
<accession>A0A401RFQ4</accession>
<dbReference type="EMBL" id="BEZZ01002612">
    <property type="protein sequence ID" value="GCC16981.1"/>
    <property type="molecule type" value="Genomic_DNA"/>
</dbReference>
<dbReference type="Proteomes" id="UP000287033">
    <property type="component" value="Unassembled WGS sequence"/>
</dbReference>
<keyword evidence="3" id="KW-1185">Reference proteome</keyword>